<accession>G0RXH5</accession>
<sequence>MLYKLRHKALGMLANYKAALRLNAQVYLKAKAVNNKDKAINIVKRRASKANYKAALHLNTQDFITISSRLRHKLRQEFYSLSIIIIFIINLVDSSILSFYLVLTYFRPGLLNYSST</sequence>
<keyword evidence="1" id="KW-1133">Transmembrane helix</keyword>
<dbReference type="EMBL" id="GL985102">
    <property type="protein sequence ID" value="EGR44118.1"/>
    <property type="molecule type" value="Genomic_DNA"/>
</dbReference>
<gene>
    <name evidence="2" type="ORF">TRIREDRAFT_112604</name>
</gene>
<dbReference type="VEuPathDB" id="FungiDB:TRIREDRAFT_112604"/>
<dbReference type="RefSeq" id="XP_006969942.1">
    <property type="nucleotide sequence ID" value="XM_006969880.1"/>
</dbReference>
<keyword evidence="1" id="KW-0472">Membrane</keyword>
<protein>
    <submittedName>
        <fullName evidence="2">Predicted protein</fullName>
    </submittedName>
</protein>
<evidence type="ECO:0000313" key="2">
    <source>
        <dbReference type="EMBL" id="EGR44118.1"/>
    </source>
</evidence>
<dbReference type="KEGG" id="tre:TRIREDRAFT_112604"/>
<evidence type="ECO:0000313" key="3">
    <source>
        <dbReference type="Proteomes" id="UP000008984"/>
    </source>
</evidence>
<dbReference type="HOGENOM" id="CLU_2097207_0_0_1"/>
<evidence type="ECO:0000256" key="1">
    <source>
        <dbReference type="SAM" id="Phobius"/>
    </source>
</evidence>
<keyword evidence="1" id="KW-0812">Transmembrane</keyword>
<dbReference type="AlphaFoldDB" id="G0RXH5"/>
<feature type="transmembrane region" description="Helical" evidence="1">
    <location>
        <begin position="78"/>
        <end position="106"/>
    </location>
</feature>
<reference evidence="2 3" key="1">
    <citation type="journal article" date="2008" name="Nat. Biotechnol.">
        <title>Genome sequencing and analysis of the biomass-degrading fungus Trichoderma reesei (syn. Hypocrea jecorina).</title>
        <authorList>
            <person name="Martinez D."/>
            <person name="Berka R.M."/>
            <person name="Henrissat B."/>
            <person name="Saloheimo M."/>
            <person name="Arvas M."/>
            <person name="Baker S.E."/>
            <person name="Chapman J."/>
            <person name="Chertkov O."/>
            <person name="Coutinho P.M."/>
            <person name="Cullen D."/>
            <person name="Danchin E.G."/>
            <person name="Grigoriev I.V."/>
            <person name="Harris P."/>
            <person name="Jackson M."/>
            <person name="Kubicek C.P."/>
            <person name="Han C.S."/>
            <person name="Ho I."/>
            <person name="Larrondo L.F."/>
            <person name="de Leon A.L."/>
            <person name="Magnuson J.K."/>
            <person name="Merino S."/>
            <person name="Misra M."/>
            <person name="Nelson B."/>
            <person name="Putnam N."/>
            <person name="Robbertse B."/>
            <person name="Salamov A.A."/>
            <person name="Schmoll M."/>
            <person name="Terry A."/>
            <person name="Thayer N."/>
            <person name="Westerholm-Parvinen A."/>
            <person name="Schoch C.L."/>
            <person name="Yao J."/>
            <person name="Barabote R."/>
            <person name="Nelson M.A."/>
            <person name="Detter C."/>
            <person name="Bruce D."/>
            <person name="Kuske C.R."/>
            <person name="Xie G."/>
            <person name="Richardson P."/>
            <person name="Rokhsar D.S."/>
            <person name="Lucas S.M."/>
            <person name="Rubin E.M."/>
            <person name="Dunn-Coleman N."/>
            <person name="Ward M."/>
            <person name="Brettin T.S."/>
        </authorList>
    </citation>
    <scope>NUCLEOTIDE SEQUENCE [LARGE SCALE GENOMIC DNA]</scope>
    <source>
        <strain evidence="2 3">QM6a</strain>
    </source>
</reference>
<dbReference type="GeneID" id="18482614"/>
<organism evidence="3">
    <name type="scientific">Hypocrea jecorina (strain QM6a)</name>
    <name type="common">Trichoderma reesei</name>
    <dbReference type="NCBI Taxonomy" id="431241"/>
    <lineage>
        <taxon>Eukaryota</taxon>
        <taxon>Fungi</taxon>
        <taxon>Dikarya</taxon>
        <taxon>Ascomycota</taxon>
        <taxon>Pezizomycotina</taxon>
        <taxon>Sordariomycetes</taxon>
        <taxon>Hypocreomycetidae</taxon>
        <taxon>Hypocreales</taxon>
        <taxon>Hypocreaceae</taxon>
        <taxon>Trichoderma</taxon>
    </lineage>
</organism>
<proteinExistence type="predicted"/>
<keyword evidence="3" id="KW-1185">Reference proteome</keyword>
<dbReference type="Proteomes" id="UP000008984">
    <property type="component" value="Unassembled WGS sequence"/>
</dbReference>
<name>G0RXH5_HYPJQ</name>